<feature type="transmembrane region" description="Helical" evidence="8">
    <location>
        <begin position="226"/>
        <end position="244"/>
    </location>
</feature>
<keyword evidence="3 7" id="KW-0808">Transferase</keyword>
<keyword evidence="5 8" id="KW-1133">Transmembrane helix</keyword>
<feature type="transmembrane region" description="Helical" evidence="8">
    <location>
        <begin position="50"/>
        <end position="82"/>
    </location>
</feature>
<dbReference type="AlphaFoldDB" id="A0A7M2WRX3"/>
<dbReference type="PROSITE" id="PS01315">
    <property type="entry name" value="CDS"/>
    <property type="match status" value="1"/>
</dbReference>
<keyword evidence="4 7" id="KW-0812">Transmembrane</keyword>
<feature type="transmembrane region" description="Helical" evidence="8">
    <location>
        <begin position="94"/>
        <end position="112"/>
    </location>
</feature>
<comment type="similarity">
    <text evidence="2 7">Belongs to the CDS family.</text>
</comment>
<evidence type="ECO:0000256" key="1">
    <source>
        <dbReference type="ARBA" id="ARBA00004141"/>
    </source>
</evidence>
<dbReference type="GO" id="GO:0009273">
    <property type="term" value="P:peptidoglycan-based cell wall biogenesis"/>
    <property type="evidence" value="ECO:0007669"/>
    <property type="project" value="TreeGrafter"/>
</dbReference>
<dbReference type="GO" id="GO:0004605">
    <property type="term" value="F:phosphatidate cytidylyltransferase activity"/>
    <property type="evidence" value="ECO:0007669"/>
    <property type="project" value="UniProtKB-EC"/>
</dbReference>
<dbReference type="GO" id="GO:0016024">
    <property type="term" value="P:CDP-diacylglycerol biosynthetic process"/>
    <property type="evidence" value="ECO:0007669"/>
    <property type="project" value="UniProtKB-UniPathway"/>
</dbReference>
<sequence>MLQPDRDAKILAGAVAGLLGVSTLVGQVLRLRAKSESAKRTVENLNARINAWWVMALVFGSAIYFGLTGACVLFGLVSFFALREMITLSPTRRGDHHTLFWAFFVITPLQYYFVRQEWYGMASSFIPVYCFLFLAIRSAMAGDATRYMERTAKVQWGVMICVYCVSHAPLLLTLKVAGMAAEDTWKLLVWLVITVQMSDVLQYVWGKTFGKHKIAPNISPSKTWEGFVGGVLSATGLGVLLRFLTPFDVYAAMGIGITVVLLGFFGGLVMSAIKRDAGVKDYGNLIGGHGGMMDRIDSITFAAPVFFHLVRWFYRVT</sequence>
<dbReference type="EMBL" id="CP063458">
    <property type="protein sequence ID" value="QOV88267.1"/>
    <property type="molecule type" value="Genomic_DNA"/>
</dbReference>
<reference evidence="9 10" key="1">
    <citation type="submission" date="2020-10" db="EMBL/GenBank/DDBJ databases">
        <title>Wide distribution of Phycisphaera-like planctomycetes from WD2101 soil group in peatlands and genome analysis of the first cultivated representative.</title>
        <authorList>
            <person name="Dedysh S.N."/>
            <person name="Beletsky A.V."/>
            <person name="Ivanova A."/>
            <person name="Kulichevskaya I.S."/>
            <person name="Suzina N.E."/>
            <person name="Philippov D.A."/>
            <person name="Rakitin A.L."/>
            <person name="Mardanov A.V."/>
            <person name="Ravin N.V."/>
        </authorList>
    </citation>
    <scope>NUCLEOTIDE SEQUENCE [LARGE SCALE GENOMIC DNA]</scope>
    <source>
        <strain evidence="9 10">M1803</strain>
    </source>
</reference>
<keyword evidence="7 9" id="KW-0548">Nucleotidyltransferase</keyword>
<feature type="transmembrane region" description="Helical" evidence="8">
    <location>
        <begin position="118"/>
        <end position="136"/>
    </location>
</feature>
<evidence type="ECO:0000256" key="4">
    <source>
        <dbReference type="ARBA" id="ARBA00022692"/>
    </source>
</evidence>
<comment type="subcellular location">
    <subcellularLocation>
        <location evidence="1">Membrane</location>
        <topology evidence="1">Multi-pass membrane protein</topology>
    </subcellularLocation>
</comment>
<protein>
    <recommendedName>
        <fullName evidence="7">Phosphatidate cytidylyltransferase</fullName>
        <ecNumber evidence="7">2.7.7.41</ecNumber>
    </recommendedName>
</protein>
<organism evidence="9 10">
    <name type="scientific">Humisphaera borealis</name>
    <dbReference type="NCBI Taxonomy" id="2807512"/>
    <lineage>
        <taxon>Bacteria</taxon>
        <taxon>Pseudomonadati</taxon>
        <taxon>Planctomycetota</taxon>
        <taxon>Phycisphaerae</taxon>
        <taxon>Tepidisphaerales</taxon>
        <taxon>Tepidisphaeraceae</taxon>
        <taxon>Humisphaera</taxon>
    </lineage>
</organism>
<gene>
    <name evidence="9" type="ORF">IPV69_18690</name>
</gene>
<keyword evidence="10" id="KW-1185">Reference proteome</keyword>
<feature type="transmembrane region" description="Helical" evidence="8">
    <location>
        <begin position="156"/>
        <end position="181"/>
    </location>
</feature>
<dbReference type="KEGG" id="hbs:IPV69_18690"/>
<evidence type="ECO:0000256" key="2">
    <source>
        <dbReference type="ARBA" id="ARBA00010185"/>
    </source>
</evidence>
<comment type="pathway">
    <text evidence="7">Phospholipid metabolism; CDP-diacylglycerol biosynthesis; CDP-diacylglycerol from sn-glycerol 3-phosphate: step 3/3.</text>
</comment>
<feature type="transmembrane region" description="Helical" evidence="8">
    <location>
        <begin position="294"/>
        <end position="314"/>
    </location>
</feature>
<evidence type="ECO:0000313" key="9">
    <source>
        <dbReference type="EMBL" id="QOV88267.1"/>
    </source>
</evidence>
<dbReference type="PANTHER" id="PTHR43535:SF1">
    <property type="entry name" value="PHOSPHATIDATE CYTIDYLYLTRANSFERASE"/>
    <property type="match status" value="1"/>
</dbReference>
<evidence type="ECO:0000256" key="8">
    <source>
        <dbReference type="SAM" id="Phobius"/>
    </source>
</evidence>
<evidence type="ECO:0000256" key="3">
    <source>
        <dbReference type="ARBA" id="ARBA00022679"/>
    </source>
</evidence>
<accession>A0A7M2WRX3</accession>
<evidence type="ECO:0000313" key="10">
    <source>
        <dbReference type="Proteomes" id="UP000593765"/>
    </source>
</evidence>
<dbReference type="GO" id="GO:0005886">
    <property type="term" value="C:plasma membrane"/>
    <property type="evidence" value="ECO:0007669"/>
    <property type="project" value="TreeGrafter"/>
</dbReference>
<evidence type="ECO:0000256" key="7">
    <source>
        <dbReference type="RuleBase" id="RU003938"/>
    </source>
</evidence>
<evidence type="ECO:0000256" key="5">
    <source>
        <dbReference type="ARBA" id="ARBA00022989"/>
    </source>
</evidence>
<dbReference type="UniPathway" id="UPA00557">
    <property type="reaction ID" value="UER00614"/>
</dbReference>
<feature type="transmembrane region" description="Helical" evidence="8">
    <location>
        <begin position="187"/>
        <end position="205"/>
    </location>
</feature>
<evidence type="ECO:0000256" key="6">
    <source>
        <dbReference type="ARBA" id="ARBA00023136"/>
    </source>
</evidence>
<dbReference type="RefSeq" id="WP_206291242.1">
    <property type="nucleotide sequence ID" value="NZ_CP063458.1"/>
</dbReference>
<dbReference type="PANTHER" id="PTHR43535">
    <property type="entry name" value="PHOSPHATIDATE CYTIDYLYLTRANSFERASE"/>
    <property type="match status" value="1"/>
</dbReference>
<feature type="transmembrane region" description="Helical" evidence="8">
    <location>
        <begin position="250"/>
        <end position="273"/>
    </location>
</feature>
<comment type="catalytic activity">
    <reaction evidence="7">
        <text>a 1,2-diacyl-sn-glycero-3-phosphate + CTP + H(+) = a CDP-1,2-diacyl-sn-glycerol + diphosphate</text>
        <dbReference type="Rhea" id="RHEA:16229"/>
        <dbReference type="ChEBI" id="CHEBI:15378"/>
        <dbReference type="ChEBI" id="CHEBI:33019"/>
        <dbReference type="ChEBI" id="CHEBI:37563"/>
        <dbReference type="ChEBI" id="CHEBI:58332"/>
        <dbReference type="ChEBI" id="CHEBI:58608"/>
        <dbReference type="EC" id="2.7.7.41"/>
    </reaction>
</comment>
<dbReference type="EC" id="2.7.7.41" evidence="7"/>
<dbReference type="InterPro" id="IPR000374">
    <property type="entry name" value="PC_trans"/>
</dbReference>
<dbReference type="Proteomes" id="UP000593765">
    <property type="component" value="Chromosome"/>
</dbReference>
<proteinExistence type="inferred from homology"/>
<keyword evidence="6 8" id="KW-0472">Membrane</keyword>
<name>A0A7M2WRX3_9BACT</name>
<dbReference type="Pfam" id="PF01148">
    <property type="entry name" value="CTP_transf_1"/>
    <property type="match status" value="1"/>
</dbReference>